<evidence type="ECO:0000313" key="3">
    <source>
        <dbReference type="Proteomes" id="UP001055712"/>
    </source>
</evidence>
<feature type="compositionally biased region" description="Low complexity" evidence="1">
    <location>
        <begin position="240"/>
        <end position="251"/>
    </location>
</feature>
<evidence type="ECO:0000313" key="2">
    <source>
        <dbReference type="EMBL" id="KAI3439128.1"/>
    </source>
</evidence>
<feature type="region of interest" description="Disordered" evidence="1">
    <location>
        <begin position="231"/>
        <end position="251"/>
    </location>
</feature>
<dbReference type="OrthoDB" id="511386at2759"/>
<name>A0A9D4U0W8_CHLVU</name>
<proteinExistence type="predicted"/>
<reference evidence="2" key="2">
    <citation type="submission" date="2020-11" db="EMBL/GenBank/DDBJ databases">
        <authorList>
            <person name="Cecchin M."/>
            <person name="Marcolungo L."/>
            <person name="Rossato M."/>
            <person name="Girolomoni L."/>
            <person name="Cosentino E."/>
            <person name="Cuine S."/>
            <person name="Li-Beisson Y."/>
            <person name="Delledonne M."/>
            <person name="Ballottari M."/>
        </authorList>
    </citation>
    <scope>NUCLEOTIDE SEQUENCE</scope>
    <source>
        <strain evidence="2">211/11P</strain>
        <tissue evidence="2">Whole cell</tissue>
    </source>
</reference>
<evidence type="ECO:0000256" key="1">
    <source>
        <dbReference type="SAM" id="MobiDB-lite"/>
    </source>
</evidence>
<reference evidence="2" key="1">
    <citation type="journal article" date="2019" name="Plant J.">
        <title>Chlorella vulgaris genome assembly and annotation reveals the molecular basis for metabolic acclimation to high light conditions.</title>
        <authorList>
            <person name="Cecchin M."/>
            <person name="Marcolungo L."/>
            <person name="Rossato M."/>
            <person name="Girolomoni L."/>
            <person name="Cosentino E."/>
            <person name="Cuine S."/>
            <person name="Li-Beisson Y."/>
            <person name="Delledonne M."/>
            <person name="Ballottari M."/>
        </authorList>
    </citation>
    <scope>NUCLEOTIDE SEQUENCE</scope>
    <source>
        <strain evidence="2">211/11P</strain>
    </source>
</reference>
<comment type="caution">
    <text evidence="2">The sequence shown here is derived from an EMBL/GenBank/DDBJ whole genome shotgun (WGS) entry which is preliminary data.</text>
</comment>
<evidence type="ECO:0008006" key="4">
    <source>
        <dbReference type="Google" id="ProtNLM"/>
    </source>
</evidence>
<sequence length="251" mass="26538">MEAIAWNSQPVLGCVNTQLSRHTAFAQGCEGTVEGMGDVAALFSAGGGDPDKVGQLQGAVAQLLQARHRSQLHAAALQELAGAYQAGPEPTDFKALLAQRTQQLEQQQPYSAQHDPLMQDFLAAAGGGAADQQGAGDEQIDDDIAIEGGARQLAPNATCPITTRPLLLLDDPVEDSFGVVYERIAVEQFFRTLPPQRHGRAIIMAGSSHEVTLAEMKPAEKVIREKRRQARRQRLGGGAAAAAAGGDVLDV</sequence>
<organism evidence="2 3">
    <name type="scientific">Chlorella vulgaris</name>
    <name type="common">Green alga</name>
    <dbReference type="NCBI Taxonomy" id="3077"/>
    <lineage>
        <taxon>Eukaryota</taxon>
        <taxon>Viridiplantae</taxon>
        <taxon>Chlorophyta</taxon>
        <taxon>core chlorophytes</taxon>
        <taxon>Trebouxiophyceae</taxon>
        <taxon>Chlorellales</taxon>
        <taxon>Chlorellaceae</taxon>
        <taxon>Chlorella clade</taxon>
        <taxon>Chlorella</taxon>
    </lineage>
</organism>
<dbReference type="AlphaFoldDB" id="A0A9D4U0W8"/>
<dbReference type="EMBL" id="SIDB01000001">
    <property type="protein sequence ID" value="KAI3439128.1"/>
    <property type="molecule type" value="Genomic_DNA"/>
</dbReference>
<accession>A0A9D4U0W8</accession>
<dbReference type="Proteomes" id="UP001055712">
    <property type="component" value="Unassembled WGS sequence"/>
</dbReference>
<keyword evidence="3" id="KW-1185">Reference proteome</keyword>
<gene>
    <name evidence="2" type="ORF">D9Q98_001536</name>
</gene>
<protein>
    <recommendedName>
        <fullName evidence="4">SP-RING-type domain-containing protein</fullName>
    </recommendedName>
</protein>